<proteinExistence type="inferred from homology"/>
<accession>A0ABW5S281</accession>
<dbReference type="CDD" id="cd00385">
    <property type="entry name" value="Isoprenoid_Biosyn_C1"/>
    <property type="match status" value="1"/>
</dbReference>
<dbReference type="InterPro" id="IPR008949">
    <property type="entry name" value="Isoprenoid_synthase_dom_sf"/>
</dbReference>
<comment type="caution">
    <text evidence="2">The sequence shown here is derived from an EMBL/GenBank/DDBJ whole genome shotgun (WGS) entry which is preliminary data.</text>
</comment>
<dbReference type="InterPro" id="IPR000092">
    <property type="entry name" value="Polyprenyl_synt"/>
</dbReference>
<evidence type="ECO:0000313" key="2">
    <source>
        <dbReference type="EMBL" id="MFD2693895.1"/>
    </source>
</evidence>
<dbReference type="SUPFAM" id="SSF48576">
    <property type="entry name" value="Terpenoid synthases"/>
    <property type="match status" value="1"/>
</dbReference>
<protein>
    <submittedName>
        <fullName evidence="2">Polyprenyl synthetase family protein</fullName>
    </submittedName>
</protein>
<dbReference type="Gene3D" id="1.10.600.10">
    <property type="entry name" value="Farnesyl Diphosphate Synthase"/>
    <property type="match status" value="1"/>
</dbReference>
<evidence type="ECO:0000313" key="3">
    <source>
        <dbReference type="Proteomes" id="UP001597399"/>
    </source>
</evidence>
<dbReference type="Pfam" id="PF00348">
    <property type="entry name" value="polyprenyl_synt"/>
    <property type="match status" value="1"/>
</dbReference>
<comment type="similarity">
    <text evidence="1">Belongs to the FPP/GGPP synthase family.</text>
</comment>
<dbReference type="RefSeq" id="WP_253061214.1">
    <property type="nucleotide sequence ID" value="NZ_JAMXWM010000008.1"/>
</dbReference>
<name>A0ABW5S281_9BACL</name>
<keyword evidence="1" id="KW-0808">Transferase</keyword>
<dbReference type="EMBL" id="JBHUMQ010000023">
    <property type="protein sequence ID" value="MFD2693895.1"/>
    <property type="molecule type" value="Genomic_DNA"/>
</dbReference>
<gene>
    <name evidence="2" type="ORF">ACFSUE_09695</name>
</gene>
<sequence>MKEYLSEAKTNNKTQVLITSLLHLKGKIFNVKSSFTWAEFYYCTASLFGSTDKHNESKIACSAAIELLVLATDILDDLADQDFNGEILTKLSVPQAVSLSSLLLMEGLHIITLHKNSHLLINVIEQLREAAQGQTKDLSFCISRNHLPTEKEYFAQISRKSVSLTRLVFHLNASSEELPFWNNVADCIGFSGQISNDARDLFDDTKNDLIDKKATLPLIKAIEAGQSKNDDWLLKILTTKNLRENRDLLPAIRAYVQKTGAIKYCEILTEVYLNKAIKLLKKKQEASSNKIQYTNLIRFLGDDDH</sequence>
<evidence type="ECO:0000256" key="1">
    <source>
        <dbReference type="RuleBase" id="RU004466"/>
    </source>
</evidence>
<organism evidence="2 3">
    <name type="scientific">Sporolactobacillus shoreicorticis</name>
    <dbReference type="NCBI Taxonomy" id="1923877"/>
    <lineage>
        <taxon>Bacteria</taxon>
        <taxon>Bacillati</taxon>
        <taxon>Bacillota</taxon>
        <taxon>Bacilli</taxon>
        <taxon>Bacillales</taxon>
        <taxon>Sporolactobacillaceae</taxon>
        <taxon>Sporolactobacillus</taxon>
    </lineage>
</organism>
<keyword evidence="3" id="KW-1185">Reference proteome</keyword>
<dbReference type="Proteomes" id="UP001597399">
    <property type="component" value="Unassembled WGS sequence"/>
</dbReference>
<reference evidence="3" key="1">
    <citation type="journal article" date="2019" name="Int. J. Syst. Evol. Microbiol.">
        <title>The Global Catalogue of Microorganisms (GCM) 10K type strain sequencing project: providing services to taxonomists for standard genome sequencing and annotation.</title>
        <authorList>
            <consortium name="The Broad Institute Genomics Platform"/>
            <consortium name="The Broad Institute Genome Sequencing Center for Infectious Disease"/>
            <person name="Wu L."/>
            <person name="Ma J."/>
        </authorList>
    </citation>
    <scope>NUCLEOTIDE SEQUENCE [LARGE SCALE GENOMIC DNA]</scope>
    <source>
        <strain evidence="3">TISTR 2466</strain>
    </source>
</reference>